<proteinExistence type="predicted"/>
<evidence type="ECO:0000313" key="2">
    <source>
        <dbReference type="Proteomes" id="UP000036987"/>
    </source>
</evidence>
<dbReference type="AlphaFoldDB" id="A0A0K9PZP9"/>
<name>A0A0K9PZP9_ZOSMR</name>
<accession>A0A0K9PZP9</accession>
<dbReference type="Proteomes" id="UP000036987">
    <property type="component" value="Unassembled WGS sequence"/>
</dbReference>
<reference evidence="2" key="1">
    <citation type="journal article" date="2016" name="Nature">
        <title>The genome of the seagrass Zostera marina reveals angiosperm adaptation to the sea.</title>
        <authorList>
            <person name="Olsen J.L."/>
            <person name="Rouze P."/>
            <person name="Verhelst B."/>
            <person name="Lin Y.-C."/>
            <person name="Bayer T."/>
            <person name="Collen J."/>
            <person name="Dattolo E."/>
            <person name="De Paoli E."/>
            <person name="Dittami S."/>
            <person name="Maumus F."/>
            <person name="Michel G."/>
            <person name="Kersting A."/>
            <person name="Lauritano C."/>
            <person name="Lohaus R."/>
            <person name="Toepel M."/>
            <person name="Tonon T."/>
            <person name="Vanneste K."/>
            <person name="Amirebrahimi M."/>
            <person name="Brakel J."/>
            <person name="Bostroem C."/>
            <person name="Chovatia M."/>
            <person name="Grimwood J."/>
            <person name="Jenkins J.W."/>
            <person name="Jueterbock A."/>
            <person name="Mraz A."/>
            <person name="Stam W.T."/>
            <person name="Tice H."/>
            <person name="Bornberg-Bauer E."/>
            <person name="Green P.J."/>
            <person name="Pearson G.A."/>
            <person name="Procaccini G."/>
            <person name="Duarte C.M."/>
            <person name="Schmutz J."/>
            <person name="Reusch T.B.H."/>
            <person name="Van de Peer Y."/>
        </authorList>
    </citation>
    <scope>NUCLEOTIDE SEQUENCE [LARGE SCALE GENOMIC DNA]</scope>
    <source>
        <strain evidence="2">cv. Finnish</strain>
    </source>
</reference>
<keyword evidence="2" id="KW-1185">Reference proteome</keyword>
<comment type="caution">
    <text evidence="1">The sequence shown here is derived from an EMBL/GenBank/DDBJ whole genome shotgun (WGS) entry which is preliminary data.</text>
</comment>
<organism evidence="1 2">
    <name type="scientific">Zostera marina</name>
    <name type="common">Eelgrass</name>
    <dbReference type="NCBI Taxonomy" id="29655"/>
    <lineage>
        <taxon>Eukaryota</taxon>
        <taxon>Viridiplantae</taxon>
        <taxon>Streptophyta</taxon>
        <taxon>Embryophyta</taxon>
        <taxon>Tracheophyta</taxon>
        <taxon>Spermatophyta</taxon>
        <taxon>Magnoliopsida</taxon>
        <taxon>Liliopsida</taxon>
        <taxon>Zosteraceae</taxon>
        <taxon>Zostera</taxon>
    </lineage>
</organism>
<dbReference type="EMBL" id="LFYR01000543">
    <property type="protein sequence ID" value="KMZ73707.1"/>
    <property type="molecule type" value="Genomic_DNA"/>
</dbReference>
<evidence type="ECO:0000313" key="1">
    <source>
        <dbReference type="EMBL" id="KMZ73707.1"/>
    </source>
</evidence>
<sequence>MNPLLQNLIFFPGLGKICPGQQCFIPSNKHLGPISSTFYSIGVMVIITSIVSLSDSDVDVDTTSSYVPRNETRTLRTGDDISIPHFGIVDSSRLEGQSETVGVSRSRVSLLSHTNEVLSSHMNSSVDIGPKVKRKDPPCYMLPI</sequence>
<protein>
    <submittedName>
        <fullName evidence="1">Uncharacterized protein</fullName>
    </submittedName>
</protein>
<gene>
    <name evidence="1" type="ORF">ZOSMA_142G00060</name>
</gene>